<reference evidence="2 3" key="1">
    <citation type="submission" date="2024-01" db="EMBL/GenBank/DDBJ databases">
        <authorList>
            <person name="Allen C."/>
            <person name="Tagirdzhanova G."/>
        </authorList>
    </citation>
    <scope>NUCLEOTIDE SEQUENCE [LARGE SCALE GENOMIC DNA]</scope>
</reference>
<evidence type="ECO:0000313" key="2">
    <source>
        <dbReference type="EMBL" id="CAK7214444.1"/>
    </source>
</evidence>
<accession>A0ABP0B4F3</accession>
<proteinExistence type="predicted"/>
<gene>
    <name evidence="2" type="ORF">SEUCBS140593_002184</name>
</gene>
<keyword evidence="3" id="KW-1185">Reference proteome</keyword>
<name>A0ABP0B4F3_9PEZI</name>
<protein>
    <submittedName>
        <fullName evidence="2">Uncharacterized protein</fullName>
    </submittedName>
</protein>
<evidence type="ECO:0000313" key="3">
    <source>
        <dbReference type="Proteomes" id="UP001642482"/>
    </source>
</evidence>
<comment type="caution">
    <text evidence="2">The sequence shown here is derived from an EMBL/GenBank/DDBJ whole genome shotgun (WGS) entry which is preliminary data.</text>
</comment>
<dbReference type="EMBL" id="CAWUHD010000014">
    <property type="protein sequence ID" value="CAK7214444.1"/>
    <property type="molecule type" value="Genomic_DNA"/>
</dbReference>
<sequence length="238" mass="25849">MGCFKTLFRLSLRHKESEKVSQPDEPVYGFWPRDSTLRHPVWASRDPDEHVPLLVSASQFPPSSGARPLGQVMEPRGERNPETARAYVAALYEDLLRGPRCIHRPSFDELSTGEPPIHELPIHEPPPSNPPCWERVLGCLECIIALCPVTCQFCGHILCPCCIHTPVPAEPEIDVTTESAVNGTAVHRPPTPGVISAPRDDGPAEPNHPSLEAVSAPQTNGDAEHPLPTPGGDSVNTA</sequence>
<dbReference type="Proteomes" id="UP001642482">
    <property type="component" value="Unassembled WGS sequence"/>
</dbReference>
<organism evidence="2 3">
    <name type="scientific">Sporothrix eucalyptigena</name>
    <dbReference type="NCBI Taxonomy" id="1812306"/>
    <lineage>
        <taxon>Eukaryota</taxon>
        <taxon>Fungi</taxon>
        <taxon>Dikarya</taxon>
        <taxon>Ascomycota</taxon>
        <taxon>Pezizomycotina</taxon>
        <taxon>Sordariomycetes</taxon>
        <taxon>Sordariomycetidae</taxon>
        <taxon>Ophiostomatales</taxon>
        <taxon>Ophiostomataceae</taxon>
        <taxon>Sporothrix</taxon>
    </lineage>
</organism>
<evidence type="ECO:0000256" key="1">
    <source>
        <dbReference type="SAM" id="MobiDB-lite"/>
    </source>
</evidence>
<feature type="region of interest" description="Disordered" evidence="1">
    <location>
        <begin position="182"/>
        <end position="238"/>
    </location>
</feature>